<dbReference type="Proteomes" id="UP000199242">
    <property type="component" value="Unassembled WGS sequence"/>
</dbReference>
<dbReference type="EMBL" id="FNHD01000004">
    <property type="protein sequence ID" value="SDL66458.1"/>
    <property type="molecule type" value="Genomic_DNA"/>
</dbReference>
<dbReference type="Gene3D" id="3.10.450.50">
    <property type="match status" value="1"/>
</dbReference>
<reference evidence="3 5" key="2">
    <citation type="submission" date="2019-02" db="EMBL/GenBank/DDBJ databases">
        <authorList>
            <consortium name="Pathogen Informatics"/>
        </authorList>
    </citation>
    <scope>NUCLEOTIDE SEQUENCE [LARGE SCALE GENOMIC DNA]</scope>
    <source>
        <strain evidence="3 5">3012STDY6944375</strain>
    </source>
</reference>
<evidence type="ECO:0000313" key="2">
    <source>
        <dbReference type="EMBL" id="SDL66458.1"/>
    </source>
</evidence>
<reference evidence="2 4" key="1">
    <citation type="submission" date="2016-10" db="EMBL/GenBank/DDBJ databases">
        <authorList>
            <person name="Varghese N."/>
            <person name="Submissions S."/>
        </authorList>
    </citation>
    <scope>NUCLEOTIDE SEQUENCE [LARGE SCALE GENOMIC DNA]</scope>
    <source>
        <strain evidence="2 4">CGMCC 1.10941</strain>
    </source>
</reference>
<feature type="signal peptide" evidence="1">
    <location>
        <begin position="1"/>
        <end position="18"/>
    </location>
</feature>
<evidence type="ECO:0000313" key="4">
    <source>
        <dbReference type="Proteomes" id="UP000199242"/>
    </source>
</evidence>
<dbReference type="RefSeq" id="WP_089742441.1">
    <property type="nucleotide sequence ID" value="NZ_FNHD01000004.1"/>
</dbReference>
<proteinExistence type="predicted"/>
<dbReference type="AlphaFoldDB" id="A0A1G9LWX1"/>
<sequence>MRYKILYIFFLISSFCFGQTSDERSVKDVINSLFTAMNNTDSETVKTLFTDQAIMQTISRDGSVKTDDVKEFILSFSKFSKNDLDERIVFKNISIDGDLASVFTPYSFYFKGKFSHCGANSFQLIRQNGIWKIHYLIDTRRKENCKEILK</sequence>
<dbReference type="EMBL" id="LR215974">
    <property type="protein sequence ID" value="VFB05234.1"/>
    <property type="molecule type" value="Genomic_DNA"/>
</dbReference>
<dbReference type="Proteomes" id="UP000290013">
    <property type="component" value="Chromosome"/>
</dbReference>
<dbReference type="OrthoDB" id="117186at2"/>
<gene>
    <name evidence="3" type="ORF">NCTC12078_03295</name>
    <name evidence="2" type="ORF">SAMN05216273_10488</name>
</gene>
<evidence type="ECO:0000313" key="5">
    <source>
        <dbReference type="Proteomes" id="UP000290013"/>
    </source>
</evidence>
<accession>A0A1G9LWX1</accession>
<dbReference type="InterPro" id="IPR032710">
    <property type="entry name" value="NTF2-like_dom_sf"/>
</dbReference>
<dbReference type="KEGG" id="ctai:NCTC12078_03295"/>
<organism evidence="3 5">
    <name type="scientific">Chryseobacterium taihuense</name>
    <dbReference type="NCBI Taxonomy" id="1141221"/>
    <lineage>
        <taxon>Bacteria</taxon>
        <taxon>Pseudomonadati</taxon>
        <taxon>Bacteroidota</taxon>
        <taxon>Flavobacteriia</taxon>
        <taxon>Flavobacteriales</taxon>
        <taxon>Weeksellaceae</taxon>
        <taxon>Chryseobacterium group</taxon>
        <taxon>Chryseobacterium</taxon>
    </lineage>
</organism>
<accession>A0A4V6IDY0</accession>
<evidence type="ECO:0000313" key="3">
    <source>
        <dbReference type="EMBL" id="VFB05234.1"/>
    </source>
</evidence>
<name>A0A1G9LWX1_9FLAO</name>
<dbReference type="SUPFAM" id="SSF54427">
    <property type="entry name" value="NTF2-like"/>
    <property type="match status" value="1"/>
</dbReference>
<evidence type="ECO:0000256" key="1">
    <source>
        <dbReference type="SAM" id="SignalP"/>
    </source>
</evidence>
<dbReference type="InterPro" id="IPR039437">
    <property type="entry name" value="FrzH/put_lumazine-bd"/>
</dbReference>
<dbReference type="Pfam" id="PF12893">
    <property type="entry name" value="Lumazine_bd_2"/>
    <property type="match status" value="1"/>
</dbReference>
<protein>
    <submittedName>
        <fullName evidence="3">Lumazine-binding</fullName>
    </submittedName>
</protein>
<dbReference type="STRING" id="1141221.SAMN05216273_10488"/>
<keyword evidence="1" id="KW-0732">Signal</keyword>
<keyword evidence="4" id="KW-1185">Reference proteome</keyword>
<feature type="chain" id="PRO_5044557508" evidence="1">
    <location>
        <begin position="19"/>
        <end position="150"/>
    </location>
</feature>